<dbReference type="SUPFAM" id="SSF57863">
    <property type="entry name" value="ArfGap/RecO-like zinc finger"/>
    <property type="match status" value="1"/>
</dbReference>
<dbReference type="Gene3D" id="1.10.220.150">
    <property type="entry name" value="Arf GTPase activating protein"/>
    <property type="match status" value="1"/>
</dbReference>
<dbReference type="GO" id="GO:0000139">
    <property type="term" value="C:Golgi membrane"/>
    <property type="evidence" value="ECO:0007669"/>
    <property type="project" value="TreeGrafter"/>
</dbReference>
<dbReference type="GO" id="GO:0032012">
    <property type="term" value="P:regulation of ARF protein signal transduction"/>
    <property type="evidence" value="ECO:0007669"/>
    <property type="project" value="TreeGrafter"/>
</dbReference>
<feature type="domain" description="Arf-GAP" evidence="6">
    <location>
        <begin position="1"/>
        <end position="98"/>
    </location>
</feature>
<keyword evidence="3 5" id="KW-0863">Zinc-finger</keyword>
<dbReference type="SMART" id="SM00105">
    <property type="entry name" value="ArfGap"/>
    <property type="match status" value="1"/>
</dbReference>
<evidence type="ECO:0000313" key="8">
    <source>
        <dbReference type="Proteomes" id="UP000193642"/>
    </source>
</evidence>
<evidence type="ECO:0000256" key="2">
    <source>
        <dbReference type="ARBA" id="ARBA00022723"/>
    </source>
</evidence>
<feature type="non-terminal residue" evidence="7">
    <location>
        <position position="98"/>
    </location>
</feature>
<evidence type="ECO:0000256" key="3">
    <source>
        <dbReference type="ARBA" id="ARBA00022771"/>
    </source>
</evidence>
<dbReference type="Pfam" id="PF01412">
    <property type="entry name" value="ArfGap"/>
    <property type="match status" value="1"/>
</dbReference>
<dbReference type="Proteomes" id="UP000193642">
    <property type="component" value="Unassembled WGS sequence"/>
</dbReference>
<reference evidence="7 8" key="1">
    <citation type="submission" date="2016-07" db="EMBL/GenBank/DDBJ databases">
        <title>Pervasive Adenine N6-methylation of Active Genes in Fungi.</title>
        <authorList>
            <consortium name="DOE Joint Genome Institute"/>
            <person name="Mondo S.J."/>
            <person name="Dannebaum R.O."/>
            <person name="Kuo R.C."/>
            <person name="Labutti K."/>
            <person name="Haridas S."/>
            <person name="Kuo A."/>
            <person name="Salamov A."/>
            <person name="Ahrendt S.R."/>
            <person name="Lipzen A."/>
            <person name="Sullivan W."/>
            <person name="Andreopoulos W.B."/>
            <person name="Clum A."/>
            <person name="Lindquist E."/>
            <person name="Daum C."/>
            <person name="Ramamoorthy G.K."/>
            <person name="Gryganskyi A."/>
            <person name="Culley D."/>
            <person name="Magnuson J.K."/>
            <person name="James T.Y."/>
            <person name="O'Malley M.A."/>
            <person name="Stajich J.E."/>
            <person name="Spatafora J.W."/>
            <person name="Visel A."/>
            <person name="Grigoriev I.V."/>
        </authorList>
    </citation>
    <scope>NUCLEOTIDE SEQUENCE [LARGE SCALE GENOMIC DNA]</scope>
    <source>
        <strain evidence="7 8">JEL800</strain>
    </source>
</reference>
<keyword evidence="8" id="KW-1185">Reference proteome</keyword>
<dbReference type="GO" id="GO:0030100">
    <property type="term" value="P:regulation of endocytosis"/>
    <property type="evidence" value="ECO:0007669"/>
    <property type="project" value="TreeGrafter"/>
</dbReference>
<dbReference type="GO" id="GO:0008270">
    <property type="term" value="F:zinc ion binding"/>
    <property type="evidence" value="ECO:0007669"/>
    <property type="project" value="UniProtKB-KW"/>
</dbReference>
<evidence type="ECO:0000256" key="5">
    <source>
        <dbReference type="PROSITE-ProRule" id="PRU00288"/>
    </source>
</evidence>
<evidence type="ECO:0000256" key="4">
    <source>
        <dbReference type="ARBA" id="ARBA00022833"/>
    </source>
</evidence>
<gene>
    <name evidence="7" type="ORF">BCR33DRAFT_636782</name>
</gene>
<evidence type="ECO:0000256" key="1">
    <source>
        <dbReference type="ARBA" id="ARBA00022468"/>
    </source>
</evidence>
<dbReference type="InterPro" id="IPR038508">
    <property type="entry name" value="ArfGAP_dom_sf"/>
</dbReference>
<sequence length="98" mass="11190">GGSNCFDCGAFHPQWASVTYGIVFCLECSGQHRALGTHLSFVRSITMDKWSDDQKKRMRVGGNTRALEFFKSQPQWRTGMSISEKYNAEFAKLYKDKL</sequence>
<dbReference type="CDD" id="cd08830">
    <property type="entry name" value="ArfGap_ArfGap1"/>
    <property type="match status" value="1"/>
</dbReference>
<protein>
    <submittedName>
        <fullName evidence="7">Arf GTPase activating protein</fullName>
    </submittedName>
</protein>
<dbReference type="PROSITE" id="PS50115">
    <property type="entry name" value="ARFGAP"/>
    <property type="match status" value="1"/>
</dbReference>
<dbReference type="PANTHER" id="PTHR46395">
    <property type="entry name" value="ADP-RIBOSYLATION FACTOR GTPASE-ACTIVATING PROTEIN 1"/>
    <property type="match status" value="1"/>
</dbReference>
<dbReference type="AlphaFoldDB" id="A0A1Y2CJH7"/>
<dbReference type="InterPro" id="IPR037278">
    <property type="entry name" value="ARFGAP/RecO"/>
</dbReference>
<keyword evidence="4" id="KW-0862">Zinc</keyword>
<dbReference type="OrthoDB" id="983479at2759"/>
<dbReference type="PRINTS" id="PR00405">
    <property type="entry name" value="REVINTRACTNG"/>
</dbReference>
<name>A0A1Y2CJH7_9FUNG</name>
<dbReference type="STRING" id="329046.A0A1Y2CJH7"/>
<keyword evidence="2" id="KW-0479">Metal-binding</keyword>
<dbReference type="InterPro" id="IPR001164">
    <property type="entry name" value="ArfGAP_dom"/>
</dbReference>
<dbReference type="GO" id="GO:0005096">
    <property type="term" value="F:GTPase activator activity"/>
    <property type="evidence" value="ECO:0007669"/>
    <property type="project" value="UniProtKB-KW"/>
</dbReference>
<evidence type="ECO:0000313" key="7">
    <source>
        <dbReference type="EMBL" id="ORY46465.1"/>
    </source>
</evidence>
<organism evidence="7 8">
    <name type="scientific">Rhizoclosmatium globosum</name>
    <dbReference type="NCBI Taxonomy" id="329046"/>
    <lineage>
        <taxon>Eukaryota</taxon>
        <taxon>Fungi</taxon>
        <taxon>Fungi incertae sedis</taxon>
        <taxon>Chytridiomycota</taxon>
        <taxon>Chytridiomycota incertae sedis</taxon>
        <taxon>Chytridiomycetes</taxon>
        <taxon>Chytridiales</taxon>
        <taxon>Chytriomycetaceae</taxon>
        <taxon>Rhizoclosmatium</taxon>
    </lineage>
</organism>
<feature type="non-terminal residue" evidence="7">
    <location>
        <position position="1"/>
    </location>
</feature>
<dbReference type="PANTHER" id="PTHR46395:SF1">
    <property type="entry name" value="ADP-RIBOSYLATION FACTOR GTPASE-ACTIVATING PROTEIN 1"/>
    <property type="match status" value="1"/>
</dbReference>
<dbReference type="EMBL" id="MCGO01000016">
    <property type="protein sequence ID" value="ORY46465.1"/>
    <property type="molecule type" value="Genomic_DNA"/>
</dbReference>
<accession>A0A1Y2CJH7</accession>
<evidence type="ECO:0000259" key="6">
    <source>
        <dbReference type="PROSITE" id="PS50115"/>
    </source>
</evidence>
<proteinExistence type="predicted"/>
<keyword evidence="1" id="KW-0343">GTPase activation</keyword>
<comment type="caution">
    <text evidence="7">The sequence shown here is derived from an EMBL/GenBank/DDBJ whole genome shotgun (WGS) entry which is preliminary data.</text>
</comment>